<dbReference type="InterPro" id="IPR015424">
    <property type="entry name" value="PyrdxlP-dep_Trfase"/>
</dbReference>
<keyword evidence="3" id="KW-0663">Pyridoxal phosphate</keyword>
<dbReference type="PROSITE" id="PS50949">
    <property type="entry name" value="HTH_GNTR"/>
    <property type="match status" value="1"/>
</dbReference>
<organism evidence="8 9">
    <name type="scientific">Trichococcus pasteurii</name>
    <dbReference type="NCBI Taxonomy" id="43064"/>
    <lineage>
        <taxon>Bacteria</taxon>
        <taxon>Bacillati</taxon>
        <taxon>Bacillota</taxon>
        <taxon>Bacilli</taxon>
        <taxon>Lactobacillales</taxon>
        <taxon>Carnobacteriaceae</taxon>
        <taxon>Trichococcus</taxon>
    </lineage>
</organism>
<dbReference type="GO" id="GO:0003700">
    <property type="term" value="F:DNA-binding transcription factor activity"/>
    <property type="evidence" value="ECO:0007669"/>
    <property type="project" value="InterPro"/>
</dbReference>
<name>A0A1W1IER4_9LACT</name>
<dbReference type="InterPro" id="IPR036388">
    <property type="entry name" value="WH-like_DNA-bd_sf"/>
</dbReference>
<keyword evidence="2" id="KW-0808">Transferase</keyword>
<feature type="domain" description="HTH gntR-type" evidence="7">
    <location>
        <begin position="12"/>
        <end position="80"/>
    </location>
</feature>
<keyword evidence="5" id="KW-0238">DNA-binding</keyword>
<evidence type="ECO:0000313" key="9">
    <source>
        <dbReference type="Proteomes" id="UP000195985"/>
    </source>
</evidence>
<evidence type="ECO:0000256" key="5">
    <source>
        <dbReference type="ARBA" id="ARBA00023125"/>
    </source>
</evidence>
<keyword evidence="2" id="KW-0032">Aminotransferase</keyword>
<dbReference type="GO" id="GO:0008483">
    <property type="term" value="F:transaminase activity"/>
    <property type="evidence" value="ECO:0007669"/>
    <property type="project" value="UniProtKB-KW"/>
</dbReference>
<gene>
    <name evidence="8" type="ORF">TPAS_1182</name>
</gene>
<dbReference type="Gene3D" id="3.40.640.10">
    <property type="entry name" value="Type I PLP-dependent aspartate aminotransferase-like (Major domain)"/>
    <property type="match status" value="1"/>
</dbReference>
<dbReference type="InterPro" id="IPR036390">
    <property type="entry name" value="WH_DNA-bd_sf"/>
</dbReference>
<dbReference type="SUPFAM" id="SSF53383">
    <property type="entry name" value="PLP-dependent transferases"/>
    <property type="match status" value="1"/>
</dbReference>
<reference evidence="9" key="1">
    <citation type="submission" date="2016-04" db="EMBL/GenBank/DDBJ databases">
        <authorList>
            <person name="Strepis N."/>
        </authorList>
    </citation>
    <scope>NUCLEOTIDE SEQUENCE [LARGE SCALE GENOMIC DNA]</scope>
</reference>
<evidence type="ECO:0000256" key="4">
    <source>
        <dbReference type="ARBA" id="ARBA00023015"/>
    </source>
</evidence>
<sequence length="471" mass="53320">MAEWRLDQDRGMPLYQQLMQLIEEKIKAGDLVPGRALPAERKLAEELQVNRSTVIRALEELTTQGILIRKRGSGTFVNPNKWGMQTRPTINWRTSLTPDNLSVDTPYQRDVKELLAQHRSREILDLGNGDLPKDLLPELKIPDISLGEMLHGEATFIRENRGIKATRESVQKHLQTAYGMTVPLEEIFITSGTQQSLFLITQGLLKPGDAIGIEAPSYFYSLRLFQAAGLRIIPIPMDGEGMTVNGLQEASLQYPLKMIFLNPIFQNPTGTVMSPERKQAILDYCLLKRIPIVEDDAYGSFVFDETVDNRPLKSLDKRQQVLYLGSLSKFAGQHIRIGWMVGPAAIIRELADIRDQIDSGLSFLPQLLAEHYLTSEITAHLPIIVSALKERADKLQTWLRNKYGQEISFEAAKGGYHLYCRFANKTDAEMDELLQELLEEKVVVKEGIQFGDKKNAVRFSFGHFVERDIKS</sequence>
<protein>
    <submittedName>
        <fullName evidence="8">Transcription regulator hth gntr</fullName>
    </submittedName>
</protein>
<keyword evidence="9" id="KW-1185">Reference proteome</keyword>
<dbReference type="RefSeq" id="WP_086942305.1">
    <property type="nucleotide sequence ID" value="NZ_FONM01000001.1"/>
</dbReference>
<dbReference type="Gene3D" id="1.10.10.10">
    <property type="entry name" value="Winged helix-like DNA-binding domain superfamily/Winged helix DNA-binding domain"/>
    <property type="match status" value="1"/>
</dbReference>
<dbReference type="Pfam" id="PF00392">
    <property type="entry name" value="GntR"/>
    <property type="match status" value="1"/>
</dbReference>
<dbReference type="AlphaFoldDB" id="A0A1W1IER4"/>
<evidence type="ECO:0000256" key="1">
    <source>
        <dbReference type="ARBA" id="ARBA00005384"/>
    </source>
</evidence>
<dbReference type="GO" id="GO:0030170">
    <property type="term" value="F:pyridoxal phosphate binding"/>
    <property type="evidence" value="ECO:0007669"/>
    <property type="project" value="InterPro"/>
</dbReference>
<dbReference type="OrthoDB" id="9802328at2"/>
<dbReference type="Proteomes" id="UP000195985">
    <property type="component" value="Unassembled WGS sequence"/>
</dbReference>
<dbReference type="PANTHER" id="PTHR46577:SF2">
    <property type="entry name" value="TRANSCRIPTIONAL REGULATORY PROTEIN"/>
    <property type="match status" value="1"/>
</dbReference>
<keyword evidence="4" id="KW-0805">Transcription regulation</keyword>
<dbReference type="GO" id="GO:0003677">
    <property type="term" value="F:DNA binding"/>
    <property type="evidence" value="ECO:0007669"/>
    <property type="project" value="UniProtKB-KW"/>
</dbReference>
<evidence type="ECO:0000313" key="8">
    <source>
        <dbReference type="EMBL" id="SLM51506.1"/>
    </source>
</evidence>
<dbReference type="CDD" id="cd00609">
    <property type="entry name" value="AAT_like"/>
    <property type="match status" value="1"/>
</dbReference>
<dbReference type="InterPro" id="IPR051446">
    <property type="entry name" value="HTH_trans_reg/aminotransferase"/>
</dbReference>
<dbReference type="Pfam" id="PF00155">
    <property type="entry name" value="Aminotran_1_2"/>
    <property type="match status" value="1"/>
</dbReference>
<proteinExistence type="inferred from homology"/>
<comment type="similarity">
    <text evidence="1">In the C-terminal section; belongs to the class-I pyridoxal-phosphate-dependent aminotransferase family.</text>
</comment>
<evidence type="ECO:0000256" key="6">
    <source>
        <dbReference type="ARBA" id="ARBA00023163"/>
    </source>
</evidence>
<dbReference type="InterPro" id="IPR000524">
    <property type="entry name" value="Tscrpt_reg_HTH_GntR"/>
</dbReference>
<dbReference type="EMBL" id="FWEY01000002">
    <property type="protein sequence ID" value="SLM51506.1"/>
    <property type="molecule type" value="Genomic_DNA"/>
</dbReference>
<dbReference type="Gene3D" id="3.90.1150.10">
    <property type="entry name" value="Aspartate Aminotransferase, domain 1"/>
    <property type="match status" value="1"/>
</dbReference>
<evidence type="ECO:0000256" key="3">
    <source>
        <dbReference type="ARBA" id="ARBA00022898"/>
    </source>
</evidence>
<keyword evidence="6" id="KW-0804">Transcription</keyword>
<dbReference type="FunFam" id="1.10.10.10:FF:000079">
    <property type="entry name" value="GntR family transcriptional regulator"/>
    <property type="match status" value="1"/>
</dbReference>
<dbReference type="InterPro" id="IPR015422">
    <property type="entry name" value="PyrdxlP-dep_Trfase_small"/>
</dbReference>
<dbReference type="STRING" id="43064.SAMN04488086_101374"/>
<evidence type="ECO:0000256" key="2">
    <source>
        <dbReference type="ARBA" id="ARBA00022576"/>
    </source>
</evidence>
<accession>A0A1W1IER4</accession>
<dbReference type="InterPro" id="IPR004839">
    <property type="entry name" value="Aminotransferase_I/II_large"/>
</dbReference>
<dbReference type="PRINTS" id="PR00035">
    <property type="entry name" value="HTHGNTR"/>
</dbReference>
<dbReference type="SUPFAM" id="SSF46785">
    <property type="entry name" value="Winged helix' DNA-binding domain"/>
    <property type="match status" value="1"/>
</dbReference>
<dbReference type="CDD" id="cd07377">
    <property type="entry name" value="WHTH_GntR"/>
    <property type="match status" value="1"/>
</dbReference>
<evidence type="ECO:0000259" key="7">
    <source>
        <dbReference type="PROSITE" id="PS50949"/>
    </source>
</evidence>
<dbReference type="InterPro" id="IPR015421">
    <property type="entry name" value="PyrdxlP-dep_Trfase_major"/>
</dbReference>
<dbReference type="PANTHER" id="PTHR46577">
    <property type="entry name" value="HTH-TYPE TRANSCRIPTIONAL REGULATORY PROTEIN GABR"/>
    <property type="match status" value="1"/>
</dbReference>
<dbReference type="SMART" id="SM00345">
    <property type="entry name" value="HTH_GNTR"/>
    <property type="match status" value="1"/>
</dbReference>